<name>A0A8J2J8A2_9HEXA</name>
<organism evidence="1 2">
    <name type="scientific">Allacma fusca</name>
    <dbReference type="NCBI Taxonomy" id="39272"/>
    <lineage>
        <taxon>Eukaryota</taxon>
        <taxon>Metazoa</taxon>
        <taxon>Ecdysozoa</taxon>
        <taxon>Arthropoda</taxon>
        <taxon>Hexapoda</taxon>
        <taxon>Collembola</taxon>
        <taxon>Symphypleona</taxon>
        <taxon>Sminthuridae</taxon>
        <taxon>Allacma</taxon>
    </lineage>
</organism>
<protein>
    <submittedName>
        <fullName evidence="1">Uncharacterized protein</fullName>
    </submittedName>
</protein>
<keyword evidence="2" id="KW-1185">Reference proteome</keyword>
<dbReference type="AlphaFoldDB" id="A0A8J2J8A2"/>
<proteinExistence type="predicted"/>
<sequence length="41" mass="4717">LSGYELSELEKRAREFTQEKTSCYNGHPSYTSYLVSQGNKD</sequence>
<evidence type="ECO:0000313" key="2">
    <source>
        <dbReference type="Proteomes" id="UP000708208"/>
    </source>
</evidence>
<gene>
    <name evidence="1" type="ORF">AFUS01_LOCUS2151</name>
</gene>
<evidence type="ECO:0000313" key="1">
    <source>
        <dbReference type="EMBL" id="CAG7673089.1"/>
    </source>
</evidence>
<accession>A0A8J2J8A2</accession>
<comment type="caution">
    <text evidence="1">The sequence shown here is derived from an EMBL/GenBank/DDBJ whole genome shotgun (WGS) entry which is preliminary data.</text>
</comment>
<feature type="non-terminal residue" evidence="1">
    <location>
        <position position="1"/>
    </location>
</feature>
<dbReference type="EMBL" id="CAJVCH010012202">
    <property type="protein sequence ID" value="CAG7673089.1"/>
    <property type="molecule type" value="Genomic_DNA"/>
</dbReference>
<reference evidence="1" key="1">
    <citation type="submission" date="2021-06" db="EMBL/GenBank/DDBJ databases">
        <authorList>
            <person name="Hodson N. C."/>
            <person name="Mongue J. A."/>
            <person name="Jaron S. K."/>
        </authorList>
    </citation>
    <scope>NUCLEOTIDE SEQUENCE</scope>
</reference>
<dbReference type="Proteomes" id="UP000708208">
    <property type="component" value="Unassembled WGS sequence"/>
</dbReference>